<accession>Q54R06</accession>
<dbReference type="AlphaFoldDB" id="Q54R06"/>
<evidence type="ECO:0000313" key="1">
    <source>
        <dbReference type="EMBL" id="EAL65713.1"/>
    </source>
</evidence>
<dbReference type="KEGG" id="ddi:DDB_G0283457"/>
<organism evidence="1 2">
    <name type="scientific">Dictyostelium discoideum</name>
    <name type="common">Social amoeba</name>
    <dbReference type="NCBI Taxonomy" id="44689"/>
    <lineage>
        <taxon>Eukaryota</taxon>
        <taxon>Amoebozoa</taxon>
        <taxon>Evosea</taxon>
        <taxon>Eumycetozoa</taxon>
        <taxon>Dictyostelia</taxon>
        <taxon>Dictyosteliales</taxon>
        <taxon>Dictyosteliaceae</taxon>
        <taxon>Dictyostelium</taxon>
    </lineage>
</organism>
<dbReference type="dictyBase" id="DDB_G0283457"/>
<dbReference type="VEuPathDB" id="AmoebaDB:DDB_G0283457"/>
<dbReference type="PaxDb" id="44689-DDB0185530"/>
<evidence type="ECO:0000313" key="2">
    <source>
        <dbReference type="Proteomes" id="UP000002195"/>
    </source>
</evidence>
<dbReference type="RefSeq" id="XP_639085.1">
    <property type="nucleotide sequence ID" value="XM_633993.1"/>
</dbReference>
<dbReference type="Proteomes" id="UP000002195">
    <property type="component" value="Unassembled WGS sequence"/>
</dbReference>
<gene>
    <name evidence="1" type="ORF">DDB_G0283457</name>
</gene>
<sequence length="270" mass="32184">MEELNLKLNNSLVINIIPNENDKRLISKYPILKLYLYNENDLYKYNFDSNKVLWFVCLESGNIFQENLKSVIEKIDYYGLTIIKTECICSMCNLETKRISFQHFKFLESLIPIQFQNSFHYVNKLNDIEYKLIKTNLNSNSNYNSNNNLKKQQFLSVNCFFNQSKCPDFSFYGCYGDTVFQFNSGYSNAHFDVVDHNKSNFNSGIFKSKKPFQILYETWLKDYEICQNSNLVIFWSVHNSIEFYYFPKNSNFQINSNWKKFGDKIYIIKN</sequence>
<dbReference type="InParanoid" id="Q54R06"/>
<dbReference type="GeneID" id="8624109"/>
<name>Q54R06_DICDI</name>
<proteinExistence type="predicted"/>
<dbReference type="HOGENOM" id="CLU_1032202_0_0_1"/>
<comment type="caution">
    <text evidence="1">The sequence shown here is derived from an EMBL/GenBank/DDBJ whole genome shotgun (WGS) entry which is preliminary data.</text>
</comment>
<keyword evidence="2" id="KW-1185">Reference proteome</keyword>
<protein>
    <submittedName>
        <fullName evidence="1">Uncharacterized protein</fullName>
    </submittedName>
</protein>
<reference evidence="1 2" key="1">
    <citation type="journal article" date="2005" name="Nature">
        <title>The genome of the social amoeba Dictyostelium discoideum.</title>
        <authorList>
            <consortium name="The Dictyostelium discoideum Sequencing Consortium"/>
            <person name="Eichinger L."/>
            <person name="Pachebat J.A."/>
            <person name="Glockner G."/>
            <person name="Rajandream M.A."/>
            <person name="Sucgang R."/>
            <person name="Berriman M."/>
            <person name="Song J."/>
            <person name="Olsen R."/>
            <person name="Szafranski K."/>
            <person name="Xu Q."/>
            <person name="Tunggal B."/>
            <person name="Kummerfeld S."/>
            <person name="Madera M."/>
            <person name="Konfortov B.A."/>
            <person name="Rivero F."/>
            <person name="Bankier A.T."/>
            <person name="Lehmann R."/>
            <person name="Hamlin N."/>
            <person name="Davies R."/>
            <person name="Gaudet P."/>
            <person name="Fey P."/>
            <person name="Pilcher K."/>
            <person name="Chen G."/>
            <person name="Saunders D."/>
            <person name="Sodergren E."/>
            <person name="Davis P."/>
            <person name="Kerhornou A."/>
            <person name="Nie X."/>
            <person name="Hall N."/>
            <person name="Anjard C."/>
            <person name="Hemphill L."/>
            <person name="Bason N."/>
            <person name="Farbrother P."/>
            <person name="Desany B."/>
            <person name="Just E."/>
            <person name="Morio T."/>
            <person name="Rost R."/>
            <person name="Churcher C."/>
            <person name="Cooper J."/>
            <person name="Haydock S."/>
            <person name="van Driessche N."/>
            <person name="Cronin A."/>
            <person name="Goodhead I."/>
            <person name="Muzny D."/>
            <person name="Mourier T."/>
            <person name="Pain A."/>
            <person name="Lu M."/>
            <person name="Harper D."/>
            <person name="Lindsay R."/>
            <person name="Hauser H."/>
            <person name="James K."/>
            <person name="Quiles M."/>
            <person name="Madan Babu M."/>
            <person name="Saito T."/>
            <person name="Buchrieser C."/>
            <person name="Wardroper A."/>
            <person name="Felder M."/>
            <person name="Thangavelu M."/>
            <person name="Johnson D."/>
            <person name="Knights A."/>
            <person name="Loulseged H."/>
            <person name="Mungall K."/>
            <person name="Oliver K."/>
            <person name="Price C."/>
            <person name="Quail M.A."/>
            <person name="Urushihara H."/>
            <person name="Hernandez J."/>
            <person name="Rabbinowitsch E."/>
            <person name="Steffen D."/>
            <person name="Sanders M."/>
            <person name="Ma J."/>
            <person name="Kohara Y."/>
            <person name="Sharp S."/>
            <person name="Simmonds M."/>
            <person name="Spiegler S."/>
            <person name="Tivey A."/>
            <person name="Sugano S."/>
            <person name="White B."/>
            <person name="Walker D."/>
            <person name="Woodward J."/>
            <person name="Winckler T."/>
            <person name="Tanaka Y."/>
            <person name="Shaulsky G."/>
            <person name="Schleicher M."/>
            <person name="Weinstock G."/>
            <person name="Rosenthal A."/>
            <person name="Cox E.C."/>
            <person name="Chisholm R.L."/>
            <person name="Gibbs R."/>
            <person name="Loomis W.F."/>
            <person name="Platzer M."/>
            <person name="Kay R.R."/>
            <person name="Williams J."/>
            <person name="Dear P.H."/>
            <person name="Noegel A.A."/>
            <person name="Barrell B."/>
            <person name="Kuspa A."/>
        </authorList>
    </citation>
    <scope>NUCLEOTIDE SEQUENCE [LARGE SCALE GENOMIC DNA]</scope>
    <source>
        <strain evidence="1 2">AX4</strain>
    </source>
</reference>
<dbReference type="EMBL" id="AAFI02000055">
    <property type="protein sequence ID" value="EAL65713.1"/>
    <property type="molecule type" value="Genomic_DNA"/>
</dbReference>